<evidence type="ECO:0000313" key="2">
    <source>
        <dbReference type="WBParaSite" id="ES5_v2.g20480.t1"/>
    </source>
</evidence>
<name>A0AC34FSZ1_9BILA</name>
<protein>
    <submittedName>
        <fullName evidence="2">Uncharacterized protein</fullName>
    </submittedName>
</protein>
<reference evidence="2" key="1">
    <citation type="submission" date="2022-11" db="UniProtKB">
        <authorList>
            <consortium name="WormBaseParasite"/>
        </authorList>
    </citation>
    <scope>IDENTIFICATION</scope>
</reference>
<accession>A0AC34FSZ1</accession>
<proteinExistence type="predicted"/>
<dbReference type="WBParaSite" id="ES5_v2.g20480.t1">
    <property type="protein sequence ID" value="ES5_v2.g20480.t1"/>
    <property type="gene ID" value="ES5_v2.g20480"/>
</dbReference>
<evidence type="ECO:0000313" key="1">
    <source>
        <dbReference type="Proteomes" id="UP000887579"/>
    </source>
</evidence>
<dbReference type="Proteomes" id="UP000887579">
    <property type="component" value="Unplaced"/>
</dbReference>
<organism evidence="1 2">
    <name type="scientific">Panagrolaimus sp. ES5</name>
    <dbReference type="NCBI Taxonomy" id="591445"/>
    <lineage>
        <taxon>Eukaryota</taxon>
        <taxon>Metazoa</taxon>
        <taxon>Ecdysozoa</taxon>
        <taxon>Nematoda</taxon>
        <taxon>Chromadorea</taxon>
        <taxon>Rhabditida</taxon>
        <taxon>Tylenchina</taxon>
        <taxon>Panagrolaimomorpha</taxon>
        <taxon>Panagrolaimoidea</taxon>
        <taxon>Panagrolaimidae</taxon>
        <taxon>Panagrolaimus</taxon>
    </lineage>
</organism>
<sequence>MISEEMKRRAPASDFEAAKCSRRRTETYFDKLESLESDLNDYAEDREEQQECLDRFSDQYLLPPLQWDTRIQLEENPDYETYKVLTKRALSDFYSQSLFYIDPAFPQLKEEFEKEEKPFDRLMEWQYWTKMTDDCIQQAGIQDVEPMLKEALSFPHSQLQEVCWYYEEFSGTPMTEKLRHQLLANKQLYKKIKELEESPSAKEWFKAVTTTNDLRYIVQNVEARIAREIGEQIDDKKLKLELWHMYIKYLLTKDRMLAEDVYYRFRRIFLYHRTFASEFPQFRGTLSKDAKNAMERMKFNSPYKFTQLPSAPITIYSNEKWIKQTFPFRESLMHYIFKNAHFKVTKKLYVSCKHLYFLQRKAVLHSLYVGNDLKLQYFRNSMATDGEASEFLEMDKLIVTNTLIVQHSEKTNLMHSISPKFAACNLRFLRITNQSFFVNEYNFLTEAGRIMKLVFQKVTIKEENGEPIILENFLYNLPQAMYIDAPIKTRTTPETEKLLFTWNKPQKIHCISILLDDELMEILRPMRLFKFLSRLVVNVKKSTNVVQFEKGNENISNYLQDLIASTAIWKNTHEGTAPPKVLTLKDYENLL</sequence>